<dbReference type="AlphaFoldDB" id="Q5P1S3"/>
<accession>Q5P1S3</accession>
<dbReference type="KEGG" id="eba:ebA4617"/>
<dbReference type="InterPro" id="IPR036237">
    <property type="entry name" value="Xyl_isomerase-like_sf"/>
</dbReference>
<evidence type="ECO:0000313" key="5">
    <source>
        <dbReference type="EMBL" id="CAI08741.1"/>
    </source>
</evidence>
<dbReference type="InterPro" id="IPR053398">
    <property type="entry name" value="HPT_OtnI_isomerases"/>
</dbReference>
<dbReference type="eggNOG" id="COG3622">
    <property type="taxonomic scope" value="Bacteria"/>
</dbReference>
<dbReference type="InterPro" id="IPR050417">
    <property type="entry name" value="Sugar_Epim/Isomerase"/>
</dbReference>
<reference evidence="5 6" key="1">
    <citation type="journal article" date="2005" name="Arch. Microbiol.">
        <title>The genome sequence of an anaerobic aromatic-degrading denitrifying bacterium, strain EbN1.</title>
        <authorList>
            <person name="Rabus R."/>
            <person name="Kube M."/>
            <person name="Heider J."/>
            <person name="Beck A."/>
            <person name="Heitmann K."/>
            <person name="Widdel F."/>
            <person name="Reinhardt R."/>
        </authorList>
    </citation>
    <scope>NUCLEOTIDE SEQUENCE [LARGE SCALE GENOMIC DNA]</scope>
    <source>
        <strain evidence="5 6">EbN1</strain>
    </source>
</reference>
<organism evidence="5 6">
    <name type="scientific">Aromatoleum aromaticum (strain DSM 19018 / LMG 30748 / EbN1)</name>
    <name type="common">Azoarcus sp. (strain EbN1)</name>
    <dbReference type="NCBI Taxonomy" id="76114"/>
    <lineage>
        <taxon>Bacteria</taxon>
        <taxon>Pseudomonadati</taxon>
        <taxon>Pseudomonadota</taxon>
        <taxon>Betaproteobacteria</taxon>
        <taxon>Rhodocyclales</taxon>
        <taxon>Rhodocyclaceae</taxon>
        <taxon>Aromatoleum</taxon>
    </lineage>
</organism>
<dbReference type="STRING" id="76114.ebA4617"/>
<feature type="active site" description="Proton donor/acceptor" evidence="3">
    <location>
        <position position="240"/>
    </location>
</feature>
<proteinExistence type="inferred from homology"/>
<keyword evidence="6" id="KW-1185">Reference proteome</keyword>
<dbReference type="Gene3D" id="3.20.20.150">
    <property type="entry name" value="Divalent-metal-dependent TIM barrel enzymes"/>
    <property type="match status" value="1"/>
</dbReference>
<evidence type="ECO:0000313" key="6">
    <source>
        <dbReference type="Proteomes" id="UP000006552"/>
    </source>
</evidence>
<dbReference type="FunFam" id="3.20.20.150:FF:000007">
    <property type="entry name" value="Hydroxypyruvate isomerase"/>
    <property type="match status" value="1"/>
</dbReference>
<feature type="domain" description="Xylose isomerase-like TIM barrel" evidence="4">
    <location>
        <begin position="22"/>
        <end position="256"/>
    </location>
</feature>
<gene>
    <name evidence="5" type="primary">hfi</name>
    <name evidence="5" type="ORF">ebA4617</name>
</gene>
<evidence type="ECO:0000259" key="4">
    <source>
        <dbReference type="Pfam" id="PF01261"/>
    </source>
</evidence>
<evidence type="ECO:0000256" key="3">
    <source>
        <dbReference type="PIRSR" id="PIRSR006241-50"/>
    </source>
</evidence>
<keyword evidence="1 2" id="KW-0413">Isomerase</keyword>
<name>Q5P1S3_AROAE</name>
<dbReference type="InterPro" id="IPR017643">
    <property type="entry name" value="Hydroxypyruvate_isomerase"/>
</dbReference>
<dbReference type="Proteomes" id="UP000006552">
    <property type="component" value="Chromosome"/>
</dbReference>
<dbReference type="HOGENOM" id="CLU_050006_1_2_4"/>
<dbReference type="PANTHER" id="PTHR43489:SF13">
    <property type="entry name" value="HYDROXYPYRUVATE ISOMERASE"/>
    <property type="match status" value="1"/>
</dbReference>
<dbReference type="GO" id="GO:0008903">
    <property type="term" value="F:hydroxypyruvate isomerase activity"/>
    <property type="evidence" value="ECO:0007669"/>
    <property type="project" value="UniProtKB-EC"/>
</dbReference>
<dbReference type="NCBIfam" id="NF043033">
    <property type="entry name" value="OxoTetrIsom"/>
    <property type="match status" value="1"/>
</dbReference>
<protein>
    <submittedName>
        <fullName evidence="5">Hydroxypyruvate isomerase protein</fullName>
        <ecNumber evidence="5">5.3.1.22</ecNumber>
    </submittedName>
</protein>
<dbReference type="NCBIfam" id="TIGR03234">
    <property type="entry name" value="OH-pyruv-isom"/>
    <property type="match status" value="1"/>
</dbReference>
<comment type="similarity">
    <text evidence="2">Belongs to the hyi family.</text>
</comment>
<dbReference type="SUPFAM" id="SSF51658">
    <property type="entry name" value="Xylose isomerase-like"/>
    <property type="match status" value="1"/>
</dbReference>
<sequence length="280" mass="30857">MPRFAANLTMLFDELDFLDRFGAAAQAGFRGVEFQFPYALPKEAIAERLDRAGLVQVLHNLPAGDWEHGERGIACHPERIGEFQDGVGCAIEYAQALGSKQLNCLAGIAPHGVDPDTLHKTFVANLRFAAGKLGEAGIRLLIEPVNTWDIPGFYLNRTAQAAELIEAVDSDNLFIQYDIYHAQRMEGELGNTIARFLPKIAHMQLADTPGRNEPGTGEINFAWLFAHIDRLGYDGWIGCEYRPAAGTTNGLGWIDALVGRERPRPMKTTTGLSRPARKAR</sequence>
<dbReference type="GO" id="GO:0046487">
    <property type="term" value="P:glyoxylate metabolic process"/>
    <property type="evidence" value="ECO:0007669"/>
    <property type="project" value="TreeGrafter"/>
</dbReference>
<dbReference type="EC" id="5.3.1.22" evidence="5"/>
<dbReference type="Pfam" id="PF01261">
    <property type="entry name" value="AP_endonuc_2"/>
    <property type="match status" value="1"/>
</dbReference>
<dbReference type="RefSeq" id="WP_011238424.1">
    <property type="nucleotide sequence ID" value="NC_006513.1"/>
</dbReference>
<evidence type="ECO:0000256" key="2">
    <source>
        <dbReference type="PIRNR" id="PIRNR006241"/>
    </source>
</evidence>
<dbReference type="PIRSF" id="PIRSF006241">
    <property type="entry name" value="HyI"/>
    <property type="match status" value="1"/>
</dbReference>
<dbReference type="InterPro" id="IPR013022">
    <property type="entry name" value="Xyl_isomerase-like_TIM-brl"/>
</dbReference>
<feature type="active site" description="Proton donor/acceptor" evidence="3">
    <location>
        <position position="143"/>
    </location>
</feature>
<dbReference type="EMBL" id="CR555306">
    <property type="protein sequence ID" value="CAI08741.1"/>
    <property type="molecule type" value="Genomic_DNA"/>
</dbReference>
<dbReference type="InterPro" id="IPR026040">
    <property type="entry name" value="HyI-like"/>
</dbReference>
<dbReference type="PANTHER" id="PTHR43489">
    <property type="entry name" value="ISOMERASE"/>
    <property type="match status" value="1"/>
</dbReference>
<evidence type="ECO:0000256" key="1">
    <source>
        <dbReference type="ARBA" id="ARBA00023235"/>
    </source>
</evidence>
<dbReference type="OrthoDB" id="9786584at2"/>